<sequence>MHASENCTGAMVRRLGHRLYTAAKGTWSKLPKVDGVDHVLTQLSLSYLLSPMAEADGRGSLPTSIISPIILQRAELLAKVVSVFMEIAIKTESAEFGTSSAFTYPVEASLSPFLGLPDAAMLLSDEVRSVPGNAGDLASNGLGNFEGRD</sequence>
<protein>
    <submittedName>
        <fullName evidence="1">Uncharacterized protein</fullName>
    </submittedName>
</protein>
<gene>
    <name evidence="1" type="ORF">DL762_003005</name>
</gene>
<name>A0ABY0HBT2_9PEZI</name>
<keyword evidence="2" id="KW-1185">Reference proteome</keyword>
<comment type="caution">
    <text evidence="1">The sequence shown here is derived from an EMBL/GenBank/DDBJ whole genome shotgun (WGS) entry which is preliminary data.</text>
</comment>
<organism evidence="1 2">
    <name type="scientific">Monosporascus cannonballus</name>
    <dbReference type="NCBI Taxonomy" id="155416"/>
    <lineage>
        <taxon>Eukaryota</taxon>
        <taxon>Fungi</taxon>
        <taxon>Dikarya</taxon>
        <taxon>Ascomycota</taxon>
        <taxon>Pezizomycotina</taxon>
        <taxon>Sordariomycetes</taxon>
        <taxon>Xylariomycetidae</taxon>
        <taxon>Xylariales</taxon>
        <taxon>Xylariales incertae sedis</taxon>
        <taxon>Monosporascus</taxon>
    </lineage>
</organism>
<accession>A0ABY0HBT2</accession>
<evidence type="ECO:0000313" key="1">
    <source>
        <dbReference type="EMBL" id="RYO89821.1"/>
    </source>
</evidence>
<evidence type="ECO:0000313" key="2">
    <source>
        <dbReference type="Proteomes" id="UP000294003"/>
    </source>
</evidence>
<dbReference type="EMBL" id="QJNS01000066">
    <property type="protein sequence ID" value="RYO89821.1"/>
    <property type="molecule type" value="Genomic_DNA"/>
</dbReference>
<proteinExistence type="predicted"/>
<dbReference type="Proteomes" id="UP000294003">
    <property type="component" value="Unassembled WGS sequence"/>
</dbReference>
<reference evidence="1 2" key="1">
    <citation type="submission" date="2018-06" db="EMBL/GenBank/DDBJ databases">
        <title>Complete Genomes of Monosporascus.</title>
        <authorList>
            <person name="Robinson A.J."/>
            <person name="Natvig D.O."/>
        </authorList>
    </citation>
    <scope>NUCLEOTIDE SEQUENCE [LARGE SCALE GENOMIC DNA]</scope>
    <source>
        <strain evidence="1 2">CBS 609.92</strain>
    </source>
</reference>